<dbReference type="STRING" id="485916.Dtox_0973"/>
<dbReference type="RefSeq" id="WP_015756577.1">
    <property type="nucleotide sequence ID" value="NC_013216.1"/>
</dbReference>
<dbReference type="InterPro" id="IPR032466">
    <property type="entry name" value="Metal_Hydrolase"/>
</dbReference>
<evidence type="ECO:0000313" key="7">
    <source>
        <dbReference type="EMBL" id="ACV61862.1"/>
    </source>
</evidence>
<evidence type="ECO:0000256" key="3">
    <source>
        <dbReference type="ARBA" id="ARBA00022801"/>
    </source>
</evidence>
<sequence>MNLRTDYSAAYREVVDTARGLRSADAYIINGTVINVYTGELIKSNVAVCGKYIAYVGESDRSLGQDTEVIDASGRFLCPGYIEPHGHPFLMYNPVSLSDKILPLGTTMMVADNLFFFRALGPEGFETVIEDLKKLPLKLFWSVRLDAQASSARLDAVFSPENISRLVNNRSVLQVGEITDWPSLLNGKPGMVEGILAALKTGKKAEGHAPGASQDTLNTLAAAGITACHESISGEEVLRRLRLGMYANLRHSSLRPDLPRLIKALLAAGVPLNRAMLTTDGPSPAYLAKGFTDYVLRTAMEAGLNPVTAYQMATLNAATYYGLDNLVGGIAPGCHADILLLEELDNPTPVLVMADGKVFADKTLNGCPGKSDFSKTDGFTVNWEKYGLGPIPRQTVSPDFFSIQATGRPFPVMYLENPVITRRRDKELPVRHGLLDIGGIPGLQYAALLDYGCSWVCGGVLSGFADHIGGLASSVSIAGNLVVIGSSREDMSMAANRLYELGGGIVIYEAGACIFELPLPLNGSITAEPVDCLVRKCLLFAEILKKKGHRFHDPVYTVLFLSTAHLPELRLSPEGLWEVKTKKVLLPIQKLK</sequence>
<evidence type="ECO:0000259" key="5">
    <source>
        <dbReference type="Pfam" id="PF01979"/>
    </source>
</evidence>
<dbReference type="EMBL" id="CP001720">
    <property type="protein sequence ID" value="ACV61862.1"/>
    <property type="molecule type" value="Genomic_DNA"/>
</dbReference>
<dbReference type="PANTHER" id="PTHR11113:SF6">
    <property type="entry name" value="ADENINE DEAMINASE YERA-RELATED"/>
    <property type="match status" value="1"/>
</dbReference>
<dbReference type="KEGG" id="dae:Dtox_0973"/>
<comment type="similarity">
    <text evidence="1">Belongs to the metallo-dependent hydrolases superfamily. Adenine deaminase family.</text>
</comment>
<dbReference type="EC" id="3.5.4.2" evidence="2"/>
<dbReference type="InterPro" id="IPR026912">
    <property type="entry name" value="Adenine_deam_C"/>
</dbReference>
<comment type="catalytic activity">
    <reaction evidence="4">
        <text>adenine + H2O + H(+) = hypoxanthine + NH4(+)</text>
        <dbReference type="Rhea" id="RHEA:23688"/>
        <dbReference type="ChEBI" id="CHEBI:15377"/>
        <dbReference type="ChEBI" id="CHEBI:15378"/>
        <dbReference type="ChEBI" id="CHEBI:16708"/>
        <dbReference type="ChEBI" id="CHEBI:17368"/>
        <dbReference type="ChEBI" id="CHEBI:28938"/>
        <dbReference type="EC" id="3.5.4.2"/>
    </reaction>
</comment>
<feature type="domain" description="Amidohydrolase-related" evidence="5">
    <location>
        <begin position="76"/>
        <end position="358"/>
    </location>
</feature>
<dbReference type="eggNOG" id="COG1001">
    <property type="taxonomic scope" value="Bacteria"/>
</dbReference>
<protein>
    <recommendedName>
        <fullName evidence="2">adenine deaminase</fullName>
        <ecNumber evidence="2">3.5.4.2</ecNumber>
    </recommendedName>
</protein>
<dbReference type="Gene3D" id="3.20.20.140">
    <property type="entry name" value="Metal-dependent hydrolases"/>
    <property type="match status" value="1"/>
</dbReference>
<keyword evidence="3 7" id="KW-0378">Hydrolase</keyword>
<dbReference type="AlphaFoldDB" id="C8W395"/>
<evidence type="ECO:0000256" key="4">
    <source>
        <dbReference type="ARBA" id="ARBA00047720"/>
    </source>
</evidence>
<dbReference type="OrthoDB" id="9775607at2"/>
<dbReference type="Pfam" id="PF13382">
    <property type="entry name" value="Adenine_deam_C"/>
    <property type="match status" value="1"/>
</dbReference>
<organism evidence="7 8">
    <name type="scientific">Desulfofarcimen acetoxidans (strain ATCC 49208 / DSM 771 / KCTC 5769 / VKM B-1644 / 5575)</name>
    <name type="common">Desulfotomaculum acetoxidans</name>
    <dbReference type="NCBI Taxonomy" id="485916"/>
    <lineage>
        <taxon>Bacteria</taxon>
        <taxon>Bacillati</taxon>
        <taxon>Bacillota</taxon>
        <taxon>Clostridia</taxon>
        <taxon>Eubacteriales</taxon>
        <taxon>Peptococcaceae</taxon>
        <taxon>Desulfofarcimen</taxon>
    </lineage>
</organism>
<evidence type="ECO:0000256" key="2">
    <source>
        <dbReference type="ARBA" id="ARBA00012782"/>
    </source>
</evidence>
<reference evidence="7 8" key="1">
    <citation type="journal article" date="2009" name="Stand. Genomic Sci.">
        <title>Complete genome sequence of Desulfotomaculum acetoxidans type strain (5575).</title>
        <authorList>
            <person name="Spring S."/>
            <person name="Lapidus A."/>
            <person name="Schroder M."/>
            <person name="Gleim D."/>
            <person name="Sims D."/>
            <person name="Meincke L."/>
            <person name="Glavina Del Rio T."/>
            <person name="Tice H."/>
            <person name="Copeland A."/>
            <person name="Cheng J.F."/>
            <person name="Lucas S."/>
            <person name="Chen F."/>
            <person name="Nolan M."/>
            <person name="Bruce D."/>
            <person name="Goodwin L."/>
            <person name="Pitluck S."/>
            <person name="Ivanova N."/>
            <person name="Mavromatis K."/>
            <person name="Mikhailova N."/>
            <person name="Pati A."/>
            <person name="Chen A."/>
            <person name="Palaniappan K."/>
            <person name="Land M."/>
            <person name="Hauser L."/>
            <person name="Chang Y.J."/>
            <person name="Jeffries C.D."/>
            <person name="Chain P."/>
            <person name="Saunders E."/>
            <person name="Brettin T."/>
            <person name="Detter J.C."/>
            <person name="Goker M."/>
            <person name="Bristow J."/>
            <person name="Eisen J.A."/>
            <person name="Markowitz V."/>
            <person name="Hugenholtz P."/>
            <person name="Kyrpides N.C."/>
            <person name="Klenk H.P."/>
            <person name="Han C."/>
        </authorList>
    </citation>
    <scope>NUCLEOTIDE SEQUENCE [LARGE SCALE GENOMIC DNA]</scope>
    <source>
        <strain evidence="8">ATCC 49208 / DSM 771 / VKM B-1644</strain>
    </source>
</reference>
<name>C8W395_DESAS</name>
<dbReference type="SUPFAM" id="SSF51556">
    <property type="entry name" value="Metallo-dependent hydrolases"/>
    <property type="match status" value="1"/>
</dbReference>
<dbReference type="InterPro" id="IPR011059">
    <property type="entry name" value="Metal-dep_hydrolase_composite"/>
</dbReference>
<dbReference type="HOGENOM" id="CLU_027935_0_0_9"/>
<dbReference type="PANTHER" id="PTHR11113">
    <property type="entry name" value="N-ACETYLGLUCOSAMINE-6-PHOSPHATE DEACETYLASE"/>
    <property type="match status" value="1"/>
</dbReference>
<dbReference type="Pfam" id="PF01979">
    <property type="entry name" value="Amidohydro_1"/>
    <property type="match status" value="1"/>
</dbReference>
<dbReference type="Gene3D" id="2.30.40.10">
    <property type="entry name" value="Urease, subunit C, domain 1"/>
    <property type="match status" value="1"/>
</dbReference>
<feature type="domain" description="Adenine deaminase C-terminal" evidence="6">
    <location>
        <begin position="419"/>
        <end position="582"/>
    </location>
</feature>
<accession>C8W395</accession>
<evidence type="ECO:0000256" key="1">
    <source>
        <dbReference type="ARBA" id="ARBA00006773"/>
    </source>
</evidence>
<dbReference type="Proteomes" id="UP000002217">
    <property type="component" value="Chromosome"/>
</dbReference>
<dbReference type="InterPro" id="IPR006680">
    <property type="entry name" value="Amidohydro-rel"/>
</dbReference>
<evidence type="ECO:0000313" key="8">
    <source>
        <dbReference type="Proteomes" id="UP000002217"/>
    </source>
</evidence>
<dbReference type="SUPFAM" id="SSF51338">
    <property type="entry name" value="Composite domain of metallo-dependent hydrolases"/>
    <property type="match status" value="1"/>
</dbReference>
<dbReference type="GO" id="GO:0000034">
    <property type="term" value="F:adenine deaminase activity"/>
    <property type="evidence" value="ECO:0007669"/>
    <property type="project" value="UniProtKB-EC"/>
</dbReference>
<proteinExistence type="inferred from homology"/>
<evidence type="ECO:0000259" key="6">
    <source>
        <dbReference type="Pfam" id="PF13382"/>
    </source>
</evidence>
<gene>
    <name evidence="7" type="ordered locus">Dtox_0973</name>
</gene>
<keyword evidence="8" id="KW-1185">Reference proteome</keyword>